<gene>
    <name evidence="1" type="ORF">SAMN05421820_102653</name>
</gene>
<organism evidence="1 2">
    <name type="scientific">Pedobacter steynii</name>
    <dbReference type="NCBI Taxonomy" id="430522"/>
    <lineage>
        <taxon>Bacteria</taxon>
        <taxon>Pseudomonadati</taxon>
        <taxon>Bacteroidota</taxon>
        <taxon>Sphingobacteriia</taxon>
        <taxon>Sphingobacteriales</taxon>
        <taxon>Sphingobacteriaceae</taxon>
        <taxon>Pedobacter</taxon>
    </lineage>
</organism>
<evidence type="ECO:0000313" key="2">
    <source>
        <dbReference type="Proteomes" id="UP000183200"/>
    </source>
</evidence>
<sequence>MLPGNFRGHFLCYLRNNLHFQKELIKYLPEEMSADQKKLCIDCVLKKMKQKYPDGISFSPETQNEYMELARQWTEDGLKLLKN</sequence>
<proteinExistence type="predicted"/>
<dbReference type="AlphaFoldDB" id="A0A1G9PHW1"/>
<accession>A0A1G9PHW1</accession>
<protein>
    <submittedName>
        <fullName evidence="1">Uncharacterized protein</fullName>
    </submittedName>
</protein>
<keyword evidence="2" id="KW-1185">Reference proteome</keyword>
<name>A0A1G9PHW1_9SPHI</name>
<dbReference type="Proteomes" id="UP000183200">
    <property type="component" value="Unassembled WGS sequence"/>
</dbReference>
<reference evidence="2" key="1">
    <citation type="submission" date="2016-10" db="EMBL/GenBank/DDBJ databases">
        <authorList>
            <person name="Varghese N."/>
            <person name="Submissions S."/>
        </authorList>
    </citation>
    <scope>NUCLEOTIDE SEQUENCE [LARGE SCALE GENOMIC DNA]</scope>
    <source>
        <strain evidence="2">DSM 19110</strain>
    </source>
</reference>
<dbReference type="EMBL" id="FNGY01000002">
    <property type="protein sequence ID" value="SDL98071.1"/>
    <property type="molecule type" value="Genomic_DNA"/>
</dbReference>
<evidence type="ECO:0000313" key="1">
    <source>
        <dbReference type="EMBL" id="SDL98071.1"/>
    </source>
</evidence>